<gene>
    <name evidence="3" type="ORF">QR680_009302</name>
</gene>
<sequence length="101" mass="11493">MDAPMTAEEEQERQQGGRKWRQSGGGPAEKRQPSVPCWFCLSNKDADHIMVLAVGHIQSLVAVSAEVRDEVEKYRDVLTLFYDARRKLLVMFEGNFETGHL</sequence>
<accession>A0AA39IM83</accession>
<protein>
    <recommendedName>
        <fullName evidence="2">Cwf19-like C-terminal domain-containing protein</fullName>
    </recommendedName>
</protein>
<dbReference type="Pfam" id="PF04677">
    <property type="entry name" value="CwfJ_C_1"/>
    <property type="match status" value="1"/>
</dbReference>
<evidence type="ECO:0000313" key="4">
    <source>
        <dbReference type="Proteomes" id="UP001175271"/>
    </source>
</evidence>
<evidence type="ECO:0000256" key="1">
    <source>
        <dbReference type="SAM" id="MobiDB-lite"/>
    </source>
</evidence>
<evidence type="ECO:0000259" key="2">
    <source>
        <dbReference type="Pfam" id="PF04677"/>
    </source>
</evidence>
<dbReference type="Proteomes" id="UP001175271">
    <property type="component" value="Unassembled WGS sequence"/>
</dbReference>
<dbReference type="InterPro" id="IPR006768">
    <property type="entry name" value="Cwf19-like_C_dom-1"/>
</dbReference>
<proteinExistence type="predicted"/>
<dbReference type="AlphaFoldDB" id="A0AA39IM83"/>
<feature type="domain" description="Cwf19-like C-terminal" evidence="2">
    <location>
        <begin position="46"/>
        <end position="96"/>
    </location>
</feature>
<name>A0AA39IM83_9BILA</name>
<evidence type="ECO:0000313" key="3">
    <source>
        <dbReference type="EMBL" id="KAK0425649.1"/>
    </source>
</evidence>
<organism evidence="3 4">
    <name type="scientific">Steinernema hermaphroditum</name>
    <dbReference type="NCBI Taxonomy" id="289476"/>
    <lineage>
        <taxon>Eukaryota</taxon>
        <taxon>Metazoa</taxon>
        <taxon>Ecdysozoa</taxon>
        <taxon>Nematoda</taxon>
        <taxon>Chromadorea</taxon>
        <taxon>Rhabditida</taxon>
        <taxon>Tylenchina</taxon>
        <taxon>Panagrolaimomorpha</taxon>
        <taxon>Strongyloidoidea</taxon>
        <taxon>Steinernematidae</taxon>
        <taxon>Steinernema</taxon>
    </lineage>
</organism>
<dbReference type="EMBL" id="JAUCMV010000001">
    <property type="protein sequence ID" value="KAK0425649.1"/>
    <property type="molecule type" value="Genomic_DNA"/>
</dbReference>
<comment type="caution">
    <text evidence="3">The sequence shown here is derived from an EMBL/GenBank/DDBJ whole genome shotgun (WGS) entry which is preliminary data.</text>
</comment>
<reference evidence="3" key="1">
    <citation type="submission" date="2023-06" db="EMBL/GenBank/DDBJ databases">
        <title>Genomic analysis of the entomopathogenic nematode Steinernema hermaphroditum.</title>
        <authorList>
            <person name="Schwarz E.M."/>
            <person name="Heppert J.K."/>
            <person name="Baniya A."/>
            <person name="Schwartz H.T."/>
            <person name="Tan C.-H."/>
            <person name="Antoshechkin I."/>
            <person name="Sternberg P.W."/>
            <person name="Goodrich-Blair H."/>
            <person name="Dillman A.R."/>
        </authorList>
    </citation>
    <scope>NUCLEOTIDE SEQUENCE</scope>
    <source>
        <strain evidence="3">PS9179</strain>
        <tissue evidence="3">Whole animal</tissue>
    </source>
</reference>
<feature type="region of interest" description="Disordered" evidence="1">
    <location>
        <begin position="1"/>
        <end position="34"/>
    </location>
</feature>
<keyword evidence="4" id="KW-1185">Reference proteome</keyword>